<evidence type="ECO:0000313" key="2">
    <source>
        <dbReference type="Proteomes" id="UP000220102"/>
    </source>
</evidence>
<sequence length="62" mass="7118">MVAKRQRCMARNLENMGHVILSSLNHALAQDMLHEIQCLLITIQFNKCVNLRDIRVFDAPAI</sequence>
<evidence type="ECO:0000313" key="1">
    <source>
        <dbReference type="EMBL" id="PEN13548.1"/>
    </source>
</evidence>
<keyword evidence="2" id="KW-1185">Reference proteome</keyword>
<accession>A0A2A8CYS5</accession>
<dbReference type="AlphaFoldDB" id="A0A2A8CYS5"/>
<proteinExistence type="predicted"/>
<protein>
    <submittedName>
        <fullName evidence="1">Uncharacterized protein</fullName>
    </submittedName>
</protein>
<dbReference type="Proteomes" id="UP000220102">
    <property type="component" value="Unassembled WGS sequence"/>
</dbReference>
<name>A0A2A8CYS5_9BACT</name>
<gene>
    <name evidence="1" type="ORF">CRI94_09560</name>
</gene>
<organism evidence="1 2">
    <name type="scientific">Longibacter salinarum</name>
    <dbReference type="NCBI Taxonomy" id="1850348"/>
    <lineage>
        <taxon>Bacteria</taxon>
        <taxon>Pseudomonadati</taxon>
        <taxon>Rhodothermota</taxon>
        <taxon>Rhodothermia</taxon>
        <taxon>Rhodothermales</taxon>
        <taxon>Salisaetaceae</taxon>
        <taxon>Longibacter</taxon>
    </lineage>
</organism>
<comment type="caution">
    <text evidence="1">The sequence shown here is derived from an EMBL/GenBank/DDBJ whole genome shotgun (WGS) entry which is preliminary data.</text>
</comment>
<reference evidence="1 2" key="1">
    <citation type="submission" date="2017-10" db="EMBL/GenBank/DDBJ databases">
        <title>Draft genome of Longibacter Salinarum.</title>
        <authorList>
            <person name="Goh K.M."/>
            <person name="Shamsir M.S."/>
            <person name="Lim S.W."/>
        </authorList>
    </citation>
    <scope>NUCLEOTIDE SEQUENCE [LARGE SCALE GENOMIC DNA]</scope>
    <source>
        <strain evidence="1 2">KCTC 52045</strain>
    </source>
</reference>
<dbReference type="EMBL" id="PDEQ01000004">
    <property type="protein sequence ID" value="PEN13548.1"/>
    <property type="molecule type" value="Genomic_DNA"/>
</dbReference>